<dbReference type="PANTHER" id="PTHR43649">
    <property type="entry name" value="ARABINOSE-BINDING PROTEIN-RELATED"/>
    <property type="match status" value="1"/>
</dbReference>
<organism evidence="6 7">
    <name type="scientific">Brachybacterium vulturis</name>
    <dbReference type="NCBI Taxonomy" id="2017484"/>
    <lineage>
        <taxon>Bacteria</taxon>
        <taxon>Bacillati</taxon>
        <taxon>Actinomycetota</taxon>
        <taxon>Actinomycetes</taxon>
        <taxon>Micrococcales</taxon>
        <taxon>Dermabacteraceae</taxon>
        <taxon>Brachybacterium</taxon>
    </lineage>
</organism>
<dbReference type="OrthoDB" id="8663148at2"/>
<dbReference type="PANTHER" id="PTHR43649:SF31">
    <property type="entry name" value="SN-GLYCEROL-3-PHOSPHATE-BINDING PERIPLASMIC PROTEIN UGPB"/>
    <property type="match status" value="1"/>
</dbReference>
<evidence type="ECO:0000313" key="6">
    <source>
        <dbReference type="EMBL" id="ATG51273.1"/>
    </source>
</evidence>
<keyword evidence="4" id="KW-0732">Signal</keyword>
<dbReference type="RefSeq" id="WP_096802408.1">
    <property type="nucleotide sequence ID" value="NZ_CP023563.1"/>
</dbReference>
<dbReference type="SUPFAM" id="SSF53850">
    <property type="entry name" value="Periplasmic binding protein-like II"/>
    <property type="match status" value="1"/>
</dbReference>
<sequence length="487" mass="51396">MDDSKDPTILDTPAEKLGASRRLFLGLAGAGAGAAALSACAAGGGSGDEGDGEAGIGTGEGEVSEDNPFGVSGELPVDVVIFNGGYGDQYAKDAGKKYEELYPDAKVKVSSTVNIQPDLQPRFIGGNPPDLFDNSGAQSMNAGALVGEGSVAELDPLIEATSLDGGTIKDSLIPGSLDAGTYSGKLYALNYVYTVYAVWLSRKQFEEKGWAMPATWDDVMTIGEAAKAEGIALFPWGGQNASNYYRELALSMAVKEGGVEVQKKLDRLEPDAFEQDSVVAAYAAIEDAVKAGYFLSGGAGIKHTEAQAQWVTGNAVMYPSGSWIENEQKGITPEDYEMVGVPTPQLSTNGAMPAEAIHGTAGEPFFVPSDAANGPGGLEFLRVMLSKEQAQNFSKITSSPTVLKDTIPEDAFGSTALASTNEMITAAGENTFHISHRDWYGLGPDTVTLWTEFLSGDLTADEAREREQSMIDAVREDDSIEKFDVPE</sequence>
<dbReference type="InterPro" id="IPR050490">
    <property type="entry name" value="Bact_solute-bd_prot1"/>
</dbReference>
<dbReference type="Proteomes" id="UP000218165">
    <property type="component" value="Chromosome"/>
</dbReference>
<accession>A0A291GL91</accession>
<keyword evidence="7" id="KW-1185">Reference proteome</keyword>
<dbReference type="NCBIfam" id="TIGR03851">
    <property type="entry name" value="chitin_NgcE"/>
    <property type="match status" value="1"/>
</dbReference>
<comment type="subcellular location">
    <subcellularLocation>
        <location evidence="1">Cell envelope</location>
    </subcellularLocation>
</comment>
<feature type="region of interest" description="Disordered" evidence="5">
    <location>
        <begin position="41"/>
        <end position="67"/>
    </location>
</feature>
<dbReference type="Gene3D" id="3.40.190.10">
    <property type="entry name" value="Periplasmic binding protein-like II"/>
    <property type="match status" value="2"/>
</dbReference>
<feature type="compositionally biased region" description="Gly residues" evidence="5">
    <location>
        <begin position="42"/>
        <end position="60"/>
    </location>
</feature>
<dbReference type="InterPro" id="IPR022386">
    <property type="entry name" value="Chitin_NgcE"/>
</dbReference>
<evidence type="ECO:0000256" key="4">
    <source>
        <dbReference type="ARBA" id="ARBA00022729"/>
    </source>
</evidence>
<dbReference type="EMBL" id="CP023563">
    <property type="protein sequence ID" value="ATG51273.1"/>
    <property type="molecule type" value="Genomic_DNA"/>
</dbReference>
<comment type="similarity">
    <text evidence="2">Belongs to the bacterial solute-binding protein 1 family.</text>
</comment>
<dbReference type="GO" id="GO:0030313">
    <property type="term" value="C:cell envelope"/>
    <property type="evidence" value="ECO:0007669"/>
    <property type="project" value="UniProtKB-SubCell"/>
</dbReference>
<dbReference type="InterPro" id="IPR006059">
    <property type="entry name" value="SBP"/>
</dbReference>
<evidence type="ECO:0000256" key="2">
    <source>
        <dbReference type="ARBA" id="ARBA00008520"/>
    </source>
</evidence>
<dbReference type="PROSITE" id="PS51318">
    <property type="entry name" value="TAT"/>
    <property type="match status" value="1"/>
</dbReference>
<name>A0A291GL91_9MICO</name>
<dbReference type="KEGG" id="brz:CFK38_06845"/>
<evidence type="ECO:0000256" key="5">
    <source>
        <dbReference type="SAM" id="MobiDB-lite"/>
    </source>
</evidence>
<gene>
    <name evidence="6" type="primary">ngcE</name>
    <name evidence="6" type="ORF">CFK38_06845</name>
</gene>
<dbReference type="InterPro" id="IPR006311">
    <property type="entry name" value="TAT_signal"/>
</dbReference>
<evidence type="ECO:0000313" key="7">
    <source>
        <dbReference type="Proteomes" id="UP000218165"/>
    </source>
</evidence>
<protein>
    <submittedName>
        <fullName evidence="6">Carbohydrate ABC transporter, N-acetylglucosamine/diacetylchitobiose-binding protein</fullName>
    </submittedName>
</protein>
<dbReference type="AlphaFoldDB" id="A0A291GL91"/>
<evidence type="ECO:0000256" key="1">
    <source>
        <dbReference type="ARBA" id="ARBA00004196"/>
    </source>
</evidence>
<feature type="region of interest" description="Disordered" evidence="5">
    <location>
        <begin position="464"/>
        <end position="487"/>
    </location>
</feature>
<dbReference type="Pfam" id="PF01547">
    <property type="entry name" value="SBP_bac_1"/>
    <property type="match status" value="1"/>
</dbReference>
<evidence type="ECO:0000256" key="3">
    <source>
        <dbReference type="ARBA" id="ARBA00022448"/>
    </source>
</evidence>
<proteinExistence type="inferred from homology"/>
<reference evidence="7" key="1">
    <citation type="submission" date="2017-09" db="EMBL/GenBank/DDBJ databases">
        <title>Brachybacterium sp. VM2412.</title>
        <authorList>
            <person name="Tak E.J."/>
            <person name="Bae J.-W."/>
        </authorList>
    </citation>
    <scope>NUCLEOTIDE SEQUENCE [LARGE SCALE GENOMIC DNA]</scope>
    <source>
        <strain evidence="7">VM2412</strain>
    </source>
</reference>
<keyword evidence="3" id="KW-0813">Transport</keyword>